<evidence type="ECO:0000256" key="2">
    <source>
        <dbReference type="SAM" id="MobiDB-lite"/>
    </source>
</evidence>
<proteinExistence type="predicted"/>
<protein>
    <submittedName>
        <fullName evidence="4">Fop carboxy-terminal duplication domain-containing protein, putative</fullName>
    </submittedName>
</protein>
<accession>A0A2H6KF93</accession>
<keyword evidence="1" id="KW-0694">RNA-binding</keyword>
<dbReference type="GeneID" id="39875432"/>
<evidence type="ECO:0000313" key="5">
    <source>
        <dbReference type="Proteomes" id="UP000236319"/>
    </source>
</evidence>
<organism evidence="4 5">
    <name type="scientific">Babesia ovata</name>
    <dbReference type="NCBI Taxonomy" id="189622"/>
    <lineage>
        <taxon>Eukaryota</taxon>
        <taxon>Sar</taxon>
        <taxon>Alveolata</taxon>
        <taxon>Apicomplexa</taxon>
        <taxon>Aconoidasida</taxon>
        <taxon>Piroplasmida</taxon>
        <taxon>Babesiidae</taxon>
        <taxon>Babesia</taxon>
    </lineage>
</organism>
<feature type="compositionally biased region" description="Basic and acidic residues" evidence="2">
    <location>
        <begin position="103"/>
        <end position="118"/>
    </location>
</feature>
<dbReference type="RefSeq" id="XP_028867905.1">
    <property type="nucleotide sequence ID" value="XM_029012072.1"/>
</dbReference>
<dbReference type="Proteomes" id="UP000236319">
    <property type="component" value="Unassembled WGS sequence"/>
</dbReference>
<name>A0A2H6KF93_9APIC</name>
<dbReference type="OrthoDB" id="366403at2759"/>
<dbReference type="AlphaFoldDB" id="A0A2H6KF93"/>
<dbReference type="VEuPathDB" id="PiroplasmaDB:BOVATA_031550"/>
<dbReference type="SMART" id="SM01218">
    <property type="entry name" value="FoP_duplication"/>
    <property type="match status" value="1"/>
</dbReference>
<dbReference type="InterPro" id="IPR025715">
    <property type="entry name" value="FoP_C"/>
</dbReference>
<sequence>MQHSYVQRYQAPSPMRYVRKHQQAYRPLPPPFDPRERLPYAPPVPRMDYGYYRRPPSPHGGPRYYERRDLHDNRRQFVDQPRRQMVPYNNRRRFPPFKRNRVAQKDAPKEAKTKDQLDMELDKYMGNEAIKSRLDDQLANYFAEGNKEEE</sequence>
<keyword evidence="5" id="KW-1185">Reference proteome</keyword>
<dbReference type="GO" id="GO:0003723">
    <property type="term" value="F:RNA binding"/>
    <property type="evidence" value="ECO:0007669"/>
    <property type="project" value="UniProtKB-KW"/>
</dbReference>
<feature type="region of interest" description="Disordered" evidence="2">
    <location>
        <begin position="46"/>
        <end position="65"/>
    </location>
</feature>
<dbReference type="Pfam" id="PF13865">
    <property type="entry name" value="FoP_duplication"/>
    <property type="match status" value="1"/>
</dbReference>
<comment type="caution">
    <text evidence="4">The sequence shown here is derived from an EMBL/GenBank/DDBJ whole genome shotgun (WGS) entry which is preliminary data.</text>
</comment>
<evidence type="ECO:0000259" key="3">
    <source>
        <dbReference type="SMART" id="SM01218"/>
    </source>
</evidence>
<feature type="domain" description="Chromatin target of PRMT1 protein C-terminal" evidence="3">
    <location>
        <begin position="66"/>
        <end position="148"/>
    </location>
</feature>
<gene>
    <name evidence="4" type="ORF">BOVATA_031550</name>
</gene>
<dbReference type="EMBL" id="BDSA01000003">
    <property type="protein sequence ID" value="GBE61662.1"/>
    <property type="molecule type" value="Genomic_DNA"/>
</dbReference>
<feature type="region of interest" description="Disordered" evidence="2">
    <location>
        <begin position="98"/>
        <end position="118"/>
    </location>
</feature>
<evidence type="ECO:0000313" key="4">
    <source>
        <dbReference type="EMBL" id="GBE61662.1"/>
    </source>
</evidence>
<reference evidence="4 5" key="1">
    <citation type="journal article" date="2017" name="BMC Genomics">
        <title>Whole-genome assembly of Babesia ovata and comparative genomics between closely related pathogens.</title>
        <authorList>
            <person name="Yamagishi J."/>
            <person name="Asada M."/>
            <person name="Hakimi H."/>
            <person name="Tanaka T.Q."/>
            <person name="Sugimoto C."/>
            <person name="Kawazu S."/>
        </authorList>
    </citation>
    <scope>NUCLEOTIDE SEQUENCE [LARGE SCALE GENOMIC DNA]</scope>
    <source>
        <strain evidence="4 5">Miyake</strain>
    </source>
</reference>
<evidence type="ECO:0000256" key="1">
    <source>
        <dbReference type="ARBA" id="ARBA00022884"/>
    </source>
</evidence>